<sequence>MTSDTSVGTSDPQRLDLSAAFFLAQEPPYAAGTAPVAVRISQGDGPVRLALGHPATSMNVLLTLDDQGRIREETLTDTKHLVTRRFVYSDNG</sequence>
<proteinExistence type="predicted"/>
<name>A0A2S2C7V4_9NOCA</name>
<gene>
    <name evidence="1" type="ORF">CBI38_36120</name>
</gene>
<keyword evidence="1" id="KW-0614">Plasmid</keyword>
<accession>A0A2S2C7V4</accession>
<dbReference type="RefSeq" id="WP_109336368.1">
    <property type="nucleotide sequence ID" value="NZ_CP021356.1"/>
</dbReference>
<protein>
    <submittedName>
        <fullName evidence="1">Uncharacterized protein</fullName>
    </submittedName>
</protein>
<reference evidence="1 2" key="1">
    <citation type="submission" date="2017-05" db="EMBL/GenBank/DDBJ databases">
        <title>Isolation of Rhodococcus sp. S2-17 biodegrading of BP-3.</title>
        <authorList>
            <person name="Lee Y."/>
            <person name="Kim K.H."/>
            <person name="Chun B.H."/>
            <person name="Jung H.S."/>
            <person name="Jeon C.O."/>
        </authorList>
    </citation>
    <scope>NUCLEOTIDE SEQUENCE [LARGE SCALE GENOMIC DNA]</scope>
    <source>
        <strain evidence="1 2">S2-17</strain>
        <plasmid evidence="2">prb29</plasmid>
    </source>
</reference>
<evidence type="ECO:0000313" key="1">
    <source>
        <dbReference type="EMBL" id="AWK76961.1"/>
    </source>
</evidence>
<keyword evidence="2" id="KW-1185">Reference proteome</keyword>
<geneLocation type="plasmid" evidence="2">
    <name>prb29</name>
</geneLocation>
<organism evidence="1 2">
    <name type="scientific">Rhodococcus oxybenzonivorans</name>
    <dbReference type="NCBI Taxonomy" id="1990687"/>
    <lineage>
        <taxon>Bacteria</taxon>
        <taxon>Bacillati</taxon>
        <taxon>Actinomycetota</taxon>
        <taxon>Actinomycetes</taxon>
        <taxon>Mycobacteriales</taxon>
        <taxon>Nocardiaceae</taxon>
        <taxon>Rhodococcus</taxon>
    </lineage>
</organism>
<dbReference type="KEGG" id="roz:CBI38_36120"/>
<dbReference type="Proteomes" id="UP000245711">
    <property type="component" value="Plasmid pRB29"/>
</dbReference>
<evidence type="ECO:0000313" key="2">
    <source>
        <dbReference type="Proteomes" id="UP000245711"/>
    </source>
</evidence>
<dbReference type="OrthoDB" id="54058at2"/>
<dbReference type="EMBL" id="CP021356">
    <property type="protein sequence ID" value="AWK76961.1"/>
    <property type="molecule type" value="Genomic_DNA"/>
</dbReference>
<dbReference type="AlphaFoldDB" id="A0A2S2C7V4"/>